<name>E1YE26_9BACT</name>
<sequence>MNKTSMDKHYKCYGIIPARYESTRFPGKPLADIAGKPMFWHVYNNAKKCRELSMVVLATDDKRIVSAAKALDVPVVETRPDHPSGTDRILEAAQILNLSDDSIIVNIQGDEPLLNPEMLTQIVKPFISPQIHVTTLARKITNNEAANINQVKVVFSKTGNALYFSRMAIPCYRDGEDGIFFGHIGLYAFRMSTLKEFVSLGQSRLEVAEKLEQLRLLENDIAIHVVLTEHESIGVDRPEDIKMILEILYKRKI</sequence>
<dbReference type="GO" id="GO:0008690">
    <property type="term" value="F:3-deoxy-manno-octulosonate cytidylyltransferase activity"/>
    <property type="evidence" value="ECO:0007669"/>
    <property type="project" value="UniProtKB-UniRule"/>
</dbReference>
<dbReference type="AlphaFoldDB" id="E1YE26"/>
<dbReference type="GO" id="GO:0033468">
    <property type="term" value="P:CMP-keto-3-deoxy-D-manno-octulosonic acid biosynthetic process"/>
    <property type="evidence" value="ECO:0007669"/>
    <property type="project" value="UniProtKB-UniRule"/>
</dbReference>
<keyword evidence="2 5" id="KW-0808">Transferase</keyword>
<dbReference type="CDD" id="cd02517">
    <property type="entry name" value="CMP-KDO-Synthetase"/>
    <property type="match status" value="1"/>
</dbReference>
<keyword evidence="4 5" id="KW-0448">Lipopolysaccharide biosynthesis</keyword>
<dbReference type="PANTHER" id="PTHR42866">
    <property type="entry name" value="3-DEOXY-MANNO-OCTULOSONATE CYTIDYLYLTRANSFERASE"/>
    <property type="match status" value="1"/>
</dbReference>
<keyword evidence="5" id="KW-0963">Cytoplasm</keyword>
<dbReference type="PANTHER" id="PTHR42866:SF2">
    <property type="entry name" value="3-DEOXY-MANNO-OCTULOSONATE CYTIDYLYLTRANSFERASE, MITOCHONDRIAL"/>
    <property type="match status" value="1"/>
</dbReference>
<dbReference type="InterPro" id="IPR029044">
    <property type="entry name" value="Nucleotide-diphossugar_trans"/>
</dbReference>
<dbReference type="NCBIfam" id="NF009905">
    <property type="entry name" value="PRK13368.1"/>
    <property type="match status" value="1"/>
</dbReference>
<organism evidence="6">
    <name type="scientific">uncultured Desulfobacterium sp</name>
    <dbReference type="NCBI Taxonomy" id="201089"/>
    <lineage>
        <taxon>Bacteria</taxon>
        <taxon>Pseudomonadati</taxon>
        <taxon>Thermodesulfobacteriota</taxon>
        <taxon>Desulfobacteria</taxon>
        <taxon>Desulfobacterales</taxon>
        <taxon>Desulfobacteriaceae</taxon>
        <taxon>Desulfobacterium</taxon>
        <taxon>environmental samples</taxon>
    </lineage>
</organism>
<reference evidence="6" key="1">
    <citation type="journal article" date="2011" name="Environ. Microbiol.">
        <title>Genomic insights into the metabolic potential of the polycyclic aromatic hydrocarbon degrading sulfate-reducing Deltaproteobacterium N47.</title>
        <authorList>
            <person name="Bergmann F."/>
            <person name="Selesi D."/>
            <person name="Weinmaier T."/>
            <person name="Tischler P."/>
            <person name="Rattei T."/>
            <person name="Meckenstock R.U."/>
        </authorList>
    </citation>
    <scope>NUCLEOTIDE SEQUENCE</scope>
</reference>
<evidence type="ECO:0000256" key="1">
    <source>
        <dbReference type="ARBA" id="ARBA00004370"/>
    </source>
</evidence>
<evidence type="ECO:0000256" key="3">
    <source>
        <dbReference type="ARBA" id="ARBA00022695"/>
    </source>
</evidence>
<dbReference type="GO" id="GO:0005829">
    <property type="term" value="C:cytosol"/>
    <property type="evidence" value="ECO:0007669"/>
    <property type="project" value="TreeGrafter"/>
</dbReference>
<comment type="subcellular location">
    <subcellularLocation>
        <location evidence="5">Cytoplasm</location>
    </subcellularLocation>
    <subcellularLocation>
        <location evidence="1">Membrane</location>
    </subcellularLocation>
</comment>
<evidence type="ECO:0000256" key="4">
    <source>
        <dbReference type="ARBA" id="ARBA00022985"/>
    </source>
</evidence>
<dbReference type="EMBL" id="FR695870">
    <property type="protein sequence ID" value="CBX28956.1"/>
    <property type="molecule type" value="Genomic_DNA"/>
</dbReference>
<comment type="similarity">
    <text evidence="5">Belongs to the KdsB family.</text>
</comment>
<dbReference type="GO" id="GO:0009103">
    <property type="term" value="P:lipopolysaccharide biosynthetic process"/>
    <property type="evidence" value="ECO:0007669"/>
    <property type="project" value="UniProtKB-UniRule"/>
</dbReference>
<dbReference type="Gene3D" id="3.90.550.10">
    <property type="entry name" value="Spore Coat Polysaccharide Biosynthesis Protein SpsA, Chain A"/>
    <property type="match status" value="1"/>
</dbReference>
<dbReference type="UniPathway" id="UPA00358">
    <property type="reaction ID" value="UER00476"/>
</dbReference>
<dbReference type="NCBIfam" id="NF003950">
    <property type="entry name" value="PRK05450.1-3"/>
    <property type="match status" value="1"/>
</dbReference>
<comment type="catalytic activity">
    <reaction evidence="5">
        <text>3-deoxy-alpha-D-manno-oct-2-ulosonate + CTP = CMP-3-deoxy-beta-D-manno-octulosonate + diphosphate</text>
        <dbReference type="Rhea" id="RHEA:23448"/>
        <dbReference type="ChEBI" id="CHEBI:33019"/>
        <dbReference type="ChEBI" id="CHEBI:37563"/>
        <dbReference type="ChEBI" id="CHEBI:85986"/>
        <dbReference type="ChEBI" id="CHEBI:85987"/>
        <dbReference type="EC" id="2.7.7.38"/>
    </reaction>
</comment>
<accession>E1YE26</accession>
<protein>
    <recommendedName>
        <fullName evidence="5">3-deoxy-manno-octulosonate cytidylyltransferase</fullName>
        <ecNumber evidence="5">2.7.7.38</ecNumber>
    </recommendedName>
    <alternativeName>
        <fullName evidence="5">CMP-2-keto-3-deoxyoctulosonic acid synthase</fullName>
        <shortName evidence="5">CKS</shortName>
        <shortName evidence="5">CMP-KDO synthase</shortName>
    </alternativeName>
</protein>
<evidence type="ECO:0000256" key="5">
    <source>
        <dbReference type="HAMAP-Rule" id="MF_00057"/>
    </source>
</evidence>
<comment type="pathway">
    <text evidence="5">Nucleotide-sugar biosynthesis; CMP-3-deoxy-D-manno-octulosonate biosynthesis; CMP-3-deoxy-D-manno-octulosonate from 3-deoxy-D-manno-octulosonate and CTP: step 1/1.</text>
</comment>
<dbReference type="NCBIfam" id="TIGR00466">
    <property type="entry name" value="kdsB"/>
    <property type="match status" value="1"/>
</dbReference>
<dbReference type="SUPFAM" id="SSF53448">
    <property type="entry name" value="Nucleotide-diphospho-sugar transferases"/>
    <property type="match status" value="1"/>
</dbReference>
<dbReference type="InterPro" id="IPR003329">
    <property type="entry name" value="Cytidylyl_trans"/>
</dbReference>
<keyword evidence="3 5" id="KW-0548">Nucleotidyltransferase</keyword>
<gene>
    <name evidence="5" type="primary">kdsB</name>
    <name evidence="6" type="ORF">N47_B21020</name>
</gene>
<proteinExistence type="inferred from homology"/>
<comment type="function">
    <text evidence="5">Activates KDO (a required 8-carbon sugar) for incorporation into bacterial lipopolysaccharide in Gram-negative bacteria.</text>
</comment>
<dbReference type="HAMAP" id="MF_00057">
    <property type="entry name" value="KdsB"/>
    <property type="match status" value="1"/>
</dbReference>
<dbReference type="NCBIfam" id="NF003952">
    <property type="entry name" value="PRK05450.1-5"/>
    <property type="match status" value="1"/>
</dbReference>
<dbReference type="Pfam" id="PF02348">
    <property type="entry name" value="CTP_transf_3"/>
    <property type="match status" value="1"/>
</dbReference>
<dbReference type="EC" id="2.7.7.38" evidence="5"/>
<dbReference type="FunFam" id="3.90.550.10:FF:000011">
    <property type="entry name" value="3-deoxy-manno-octulosonate cytidylyltransferase"/>
    <property type="match status" value="1"/>
</dbReference>
<dbReference type="InterPro" id="IPR004528">
    <property type="entry name" value="KdsB"/>
</dbReference>
<evidence type="ECO:0000256" key="2">
    <source>
        <dbReference type="ARBA" id="ARBA00022679"/>
    </source>
</evidence>
<evidence type="ECO:0000313" key="6">
    <source>
        <dbReference type="EMBL" id="CBX28956.1"/>
    </source>
</evidence>
<dbReference type="GO" id="GO:0016020">
    <property type="term" value="C:membrane"/>
    <property type="evidence" value="ECO:0007669"/>
    <property type="project" value="UniProtKB-SubCell"/>
</dbReference>